<dbReference type="RefSeq" id="WP_377151856.1">
    <property type="nucleotide sequence ID" value="NZ_JBHSAF010000007.1"/>
</dbReference>
<comment type="caution">
    <text evidence="5">The sequence shown here is derived from an EMBL/GenBank/DDBJ whole genome shotgun (WGS) entry which is preliminary data.</text>
</comment>
<dbReference type="GO" id="GO:0003677">
    <property type="term" value="F:DNA binding"/>
    <property type="evidence" value="ECO:0007669"/>
    <property type="project" value="UniProtKB-KW"/>
</dbReference>
<evidence type="ECO:0000313" key="6">
    <source>
        <dbReference type="Proteomes" id="UP001595692"/>
    </source>
</evidence>
<dbReference type="Gene3D" id="1.10.260.40">
    <property type="entry name" value="lambda repressor-like DNA-binding domains"/>
    <property type="match status" value="1"/>
</dbReference>
<proteinExistence type="predicted"/>
<dbReference type="Proteomes" id="UP001595692">
    <property type="component" value="Unassembled WGS sequence"/>
</dbReference>
<dbReference type="InterPro" id="IPR046335">
    <property type="entry name" value="LacI/GalR-like_sensor"/>
</dbReference>
<dbReference type="PANTHER" id="PTHR30146">
    <property type="entry name" value="LACI-RELATED TRANSCRIPTIONAL REPRESSOR"/>
    <property type="match status" value="1"/>
</dbReference>
<dbReference type="PROSITE" id="PS50932">
    <property type="entry name" value="HTH_LACI_2"/>
    <property type="match status" value="1"/>
</dbReference>
<dbReference type="InterPro" id="IPR010982">
    <property type="entry name" value="Lambda_DNA-bd_dom_sf"/>
</dbReference>
<dbReference type="SMART" id="SM00354">
    <property type="entry name" value="HTH_LACI"/>
    <property type="match status" value="1"/>
</dbReference>
<dbReference type="CDD" id="cd01392">
    <property type="entry name" value="HTH_LacI"/>
    <property type="match status" value="1"/>
</dbReference>
<name>A0ABV8CNA2_9GAMM</name>
<dbReference type="SUPFAM" id="SSF47413">
    <property type="entry name" value="lambda repressor-like DNA-binding domains"/>
    <property type="match status" value="1"/>
</dbReference>
<protein>
    <submittedName>
        <fullName evidence="5">LacI family DNA-binding transcriptional regulator</fullName>
    </submittedName>
</protein>
<dbReference type="EMBL" id="JBHSAF010000007">
    <property type="protein sequence ID" value="MFC3913490.1"/>
    <property type="molecule type" value="Genomic_DNA"/>
</dbReference>
<dbReference type="PANTHER" id="PTHR30146:SF109">
    <property type="entry name" value="HTH-TYPE TRANSCRIPTIONAL REGULATOR GALS"/>
    <property type="match status" value="1"/>
</dbReference>
<evidence type="ECO:0000256" key="1">
    <source>
        <dbReference type="ARBA" id="ARBA00023015"/>
    </source>
</evidence>
<gene>
    <name evidence="5" type="ORF">ACFOSS_08435</name>
</gene>
<sequence length="342" mass="37678">MGKLTIRDVAREAGVSIATASYVLNDKPGKVSAETRSRVQAVAERLGYRLHPGARQLRGISRTLLVLLPGHHMAPDLRGILMDYPFFNELLAGIEHAAFDAKLQPSLQRIERPDEVRQLLNGPTPSGVLVLGKHEEAALQALEEWDAPVAVIDDRDYFSRHPTSRFYDYSIDDALLGELAAEHLLSLGHRRLVLLFGALATSSVHRDRLGGVRRALSRYGLTLDSDWLIETDVTLAGVARVEEQILQQLQQGATAILAMADILAIGCFKLLLLKSDYCIPEQVSLLGIDNLHILNYLPMQLTTVGQDVYGRGYQVVRLLQGQSQSQLPVQLMPGDTTGPSPR</sequence>
<evidence type="ECO:0000256" key="2">
    <source>
        <dbReference type="ARBA" id="ARBA00023125"/>
    </source>
</evidence>
<dbReference type="Pfam" id="PF00356">
    <property type="entry name" value="LacI"/>
    <property type="match status" value="1"/>
</dbReference>
<dbReference type="PRINTS" id="PR00036">
    <property type="entry name" value="HTHLACI"/>
</dbReference>
<keyword evidence="1" id="KW-0805">Transcription regulation</keyword>
<evidence type="ECO:0000313" key="5">
    <source>
        <dbReference type="EMBL" id="MFC3913490.1"/>
    </source>
</evidence>
<reference evidence="6" key="1">
    <citation type="journal article" date="2019" name="Int. J. Syst. Evol. Microbiol.">
        <title>The Global Catalogue of Microorganisms (GCM) 10K type strain sequencing project: providing services to taxonomists for standard genome sequencing and annotation.</title>
        <authorList>
            <consortium name="The Broad Institute Genomics Platform"/>
            <consortium name="The Broad Institute Genome Sequencing Center for Infectious Disease"/>
            <person name="Wu L."/>
            <person name="Ma J."/>
        </authorList>
    </citation>
    <scope>NUCLEOTIDE SEQUENCE [LARGE SCALE GENOMIC DNA]</scope>
    <source>
        <strain evidence="6">CCUG 54939</strain>
    </source>
</reference>
<dbReference type="PROSITE" id="PS00356">
    <property type="entry name" value="HTH_LACI_1"/>
    <property type="match status" value="1"/>
</dbReference>
<feature type="domain" description="HTH lacI-type" evidence="4">
    <location>
        <begin position="4"/>
        <end position="59"/>
    </location>
</feature>
<keyword evidence="2 5" id="KW-0238">DNA-binding</keyword>
<evidence type="ECO:0000259" key="4">
    <source>
        <dbReference type="PROSITE" id="PS50932"/>
    </source>
</evidence>
<keyword evidence="6" id="KW-1185">Reference proteome</keyword>
<dbReference type="InterPro" id="IPR000843">
    <property type="entry name" value="HTH_LacI"/>
</dbReference>
<dbReference type="InterPro" id="IPR028082">
    <property type="entry name" value="Peripla_BP_I"/>
</dbReference>
<dbReference type="Pfam" id="PF13377">
    <property type="entry name" value="Peripla_BP_3"/>
    <property type="match status" value="1"/>
</dbReference>
<dbReference type="CDD" id="cd06267">
    <property type="entry name" value="PBP1_LacI_sugar_binding-like"/>
    <property type="match status" value="1"/>
</dbReference>
<dbReference type="Gene3D" id="3.40.50.2300">
    <property type="match status" value="2"/>
</dbReference>
<accession>A0ABV8CNA2</accession>
<evidence type="ECO:0000256" key="3">
    <source>
        <dbReference type="ARBA" id="ARBA00023163"/>
    </source>
</evidence>
<organism evidence="5 6">
    <name type="scientific">Pseudaeromonas sharmana</name>
    <dbReference type="NCBI Taxonomy" id="328412"/>
    <lineage>
        <taxon>Bacteria</taxon>
        <taxon>Pseudomonadati</taxon>
        <taxon>Pseudomonadota</taxon>
        <taxon>Gammaproteobacteria</taxon>
        <taxon>Aeromonadales</taxon>
        <taxon>Aeromonadaceae</taxon>
        <taxon>Pseudaeromonas</taxon>
    </lineage>
</organism>
<keyword evidence="3" id="KW-0804">Transcription</keyword>
<dbReference type="SUPFAM" id="SSF53822">
    <property type="entry name" value="Periplasmic binding protein-like I"/>
    <property type="match status" value="1"/>
</dbReference>